<evidence type="ECO:0008006" key="3">
    <source>
        <dbReference type="Google" id="ProtNLM"/>
    </source>
</evidence>
<organism evidence="1 2">
    <name type="scientific">Candidatus Xianfuyuplasma coldseepsis</name>
    <dbReference type="NCBI Taxonomy" id="2782163"/>
    <lineage>
        <taxon>Bacteria</taxon>
        <taxon>Bacillati</taxon>
        <taxon>Mycoplasmatota</taxon>
        <taxon>Mollicutes</taxon>
        <taxon>Candidatus Izemoplasmatales</taxon>
        <taxon>Candidatus Izemoplasmataceae</taxon>
        <taxon>Candidatus Xianfuyuplasma</taxon>
    </lineage>
</organism>
<dbReference type="Proteomes" id="UP000514720">
    <property type="component" value="Chromosome"/>
</dbReference>
<evidence type="ECO:0000313" key="2">
    <source>
        <dbReference type="Proteomes" id="UP000514720"/>
    </source>
</evidence>
<dbReference type="RefSeq" id="WP_258878126.1">
    <property type="nucleotide sequence ID" value="NZ_CP048914.1"/>
</dbReference>
<accession>A0A7L7KQF3</accession>
<name>A0A7L7KQF3_9MOLU</name>
<sequence length="296" mass="34843">MTAELSNYVNTIRKQKKISIETLTDGIISSRQYKRYLSGDSVIPFRVFNELCERLMVNPINVLQDLEQTKQNEQELLDQLYSDIIHLNLDDAKTVIEKLSIIGFTSEGHTLYFQICFSLYQYYTKQEEISVLRKHLETLLSYPSILEQSYFSSNELLGIGVLMTYLPKQERKPILDKLQLVLKGDVNVLGKHFRMQQYIFVKIAKELGVLGDFTHVLEICTKGIENAFRHHSTFNLDYFYYYSALAHHYLAHEDNRDFYLNRLYLILQVIGNEHKFDKFNKLVYSDFGRLLESFQQ</sequence>
<evidence type="ECO:0000313" key="1">
    <source>
        <dbReference type="EMBL" id="QMS84512.1"/>
    </source>
</evidence>
<keyword evidence="2" id="KW-1185">Reference proteome</keyword>
<protein>
    <recommendedName>
        <fullName evidence="3">HTH cro/C1-type domain-containing protein</fullName>
    </recommendedName>
</protein>
<dbReference type="KEGG" id="xcl:G4Z02_01695"/>
<reference evidence="1 2" key="1">
    <citation type="submission" date="2020-02" db="EMBL/GenBank/DDBJ databases">
        <authorList>
            <person name="Zheng R.K."/>
            <person name="Sun C.M."/>
        </authorList>
    </citation>
    <scope>NUCLEOTIDE SEQUENCE [LARGE SCALE GENOMIC DNA]</scope>
    <source>
        <strain evidence="2">zrk13</strain>
    </source>
</reference>
<dbReference type="EMBL" id="CP048914">
    <property type="protein sequence ID" value="QMS84512.1"/>
    <property type="molecule type" value="Genomic_DNA"/>
</dbReference>
<dbReference type="Gene3D" id="1.25.40.10">
    <property type="entry name" value="Tetratricopeptide repeat domain"/>
    <property type="match status" value="1"/>
</dbReference>
<gene>
    <name evidence="1" type="ORF">G4Z02_01695</name>
</gene>
<proteinExistence type="predicted"/>
<dbReference type="InterPro" id="IPR011990">
    <property type="entry name" value="TPR-like_helical_dom_sf"/>
</dbReference>
<dbReference type="AlphaFoldDB" id="A0A7L7KQF3"/>